<evidence type="ECO:0000256" key="6">
    <source>
        <dbReference type="ARBA" id="ARBA00022839"/>
    </source>
</evidence>
<dbReference type="NCBIfam" id="TIGR00358">
    <property type="entry name" value="3_prime_RNase"/>
    <property type="match status" value="1"/>
</dbReference>
<proteinExistence type="inferred from homology"/>
<dbReference type="PANTHER" id="PTHR23355">
    <property type="entry name" value="RIBONUCLEASE"/>
    <property type="match status" value="1"/>
</dbReference>
<comment type="subcellular location">
    <subcellularLocation>
        <location evidence="2 8">Cytoplasm</location>
    </subcellularLocation>
</comment>
<dbReference type="GO" id="GO:0003723">
    <property type="term" value="F:RNA binding"/>
    <property type="evidence" value="ECO:0007669"/>
    <property type="project" value="UniProtKB-UniRule"/>
</dbReference>
<comment type="caution">
    <text evidence="11">The sequence shown here is derived from an EMBL/GenBank/DDBJ whole genome shotgun (WGS) entry which is preliminary data.</text>
</comment>
<dbReference type="InterPro" id="IPR013223">
    <property type="entry name" value="RNase_B_OB_dom"/>
</dbReference>
<gene>
    <name evidence="8 11" type="primary">rnr</name>
    <name evidence="11" type="ORF">CLHUN_35400</name>
</gene>
<dbReference type="Pfam" id="PF00773">
    <property type="entry name" value="RNB"/>
    <property type="match status" value="1"/>
</dbReference>
<dbReference type="SUPFAM" id="SSF50249">
    <property type="entry name" value="Nucleic acid-binding proteins"/>
    <property type="match status" value="4"/>
</dbReference>
<evidence type="ECO:0000256" key="5">
    <source>
        <dbReference type="ARBA" id="ARBA00022801"/>
    </source>
</evidence>
<protein>
    <recommendedName>
        <fullName evidence="8">Ribonuclease R</fullName>
        <shortName evidence="8">RNase R</shortName>
        <ecNumber evidence="8">3.1.13.1</ecNumber>
    </recommendedName>
</protein>
<evidence type="ECO:0000256" key="1">
    <source>
        <dbReference type="ARBA" id="ARBA00001849"/>
    </source>
</evidence>
<feature type="compositionally biased region" description="Low complexity" evidence="9">
    <location>
        <begin position="747"/>
        <end position="765"/>
    </location>
</feature>
<feature type="domain" description="S1 motif" evidence="10">
    <location>
        <begin position="627"/>
        <end position="707"/>
    </location>
</feature>
<evidence type="ECO:0000256" key="2">
    <source>
        <dbReference type="ARBA" id="ARBA00004496"/>
    </source>
</evidence>
<dbReference type="PROSITE" id="PS50126">
    <property type="entry name" value="S1"/>
    <property type="match status" value="1"/>
</dbReference>
<dbReference type="InterPro" id="IPR003029">
    <property type="entry name" value="S1_domain"/>
</dbReference>
<evidence type="ECO:0000256" key="4">
    <source>
        <dbReference type="ARBA" id="ARBA00022722"/>
    </source>
</evidence>
<dbReference type="InterPro" id="IPR004476">
    <property type="entry name" value="RNase_II/RNase_R"/>
</dbReference>
<evidence type="ECO:0000256" key="7">
    <source>
        <dbReference type="ARBA" id="ARBA00022884"/>
    </source>
</evidence>
<evidence type="ECO:0000313" key="12">
    <source>
        <dbReference type="Proteomes" id="UP000191554"/>
    </source>
</evidence>
<dbReference type="OrthoDB" id="9764149at2"/>
<comment type="catalytic activity">
    <reaction evidence="1 8">
        <text>Exonucleolytic cleavage in the 3'- to 5'-direction to yield nucleoside 5'-phosphates.</text>
        <dbReference type="EC" id="3.1.13.1"/>
    </reaction>
</comment>
<reference evidence="11 12" key="1">
    <citation type="submission" date="2017-03" db="EMBL/GenBank/DDBJ databases">
        <title>Genome sequence of Clostridium hungatei DSM 14427.</title>
        <authorList>
            <person name="Poehlein A."/>
            <person name="Daniel R."/>
        </authorList>
    </citation>
    <scope>NUCLEOTIDE SEQUENCE [LARGE SCALE GENOMIC DNA]</scope>
    <source>
        <strain evidence="11 12">DSM 14427</strain>
    </source>
</reference>
<comment type="similarity">
    <text evidence="8">Belongs to the RNR ribonuclease family. RNase R subfamily.</text>
</comment>
<dbReference type="EMBL" id="MZGX01000027">
    <property type="protein sequence ID" value="OPX42573.1"/>
    <property type="molecule type" value="Genomic_DNA"/>
</dbReference>
<dbReference type="InterPro" id="IPR001900">
    <property type="entry name" value="RNase_II/R"/>
</dbReference>
<dbReference type="InterPro" id="IPR011129">
    <property type="entry name" value="CSD"/>
</dbReference>
<sequence>MIELEARKERIVAFMRESAYKPLLFKELVMVLDVPSEDTELFNQVLTELEQEGRIFRTHASRYGVPSRLNLVAGRIQGHERGYGFLIPDDEMLEDIFIPADSLNGAMHGDKAVARVNKKSSSDRRMEGEIVKIIKRANSTLVGTFEKSLSFGFVIPDNKRISGDIFVSKGEFNGAKKGQKVVVEILKYPEQRRNAEGRIVEIIGDADQPGTDILSIIKSYNLEEEFPAEVMAQAENISDTVTGEMQKGRRDLRGLRMVTIDGEDAKDLDDAVSVEILPNGNYRLGVHIADVTHYVTENSPLDIEALNRGTSVYLVDRVIPMLPRKLSNGICSLNPQIDRLSFTVMMEIDKNGKVYNHEIFESVINIDERMTYTNVYKILKDHDEELIERYRQVVPDFHTMHELALLLRKKRFQRGAIDFDFDEAKVVLDENGKPVEVKRYEITIANQIIEEFMLVCNETVAEHFFWTNTPFVYRIHEDPDEEKIAALNEFVYNLGYSIKGINKIHPRALQDLLEKVKGTQHERIISTVMLRSLQKAKYSSESVGHFGLAAKYYCHFTSPIRRYPDLIIHRIMKQYLKGEMSEQRIGHLEGLLPEIAKQCSERERAADEAERESEDLKKVEYMKAHEGEVFKGIIANVTSFGMFIELDNTIEGLVRMSSMEDDYYNYDERRFSLIGERTKKVYRIGDTVGVILARADISTRKIEFVLVDAEDGEEEEDLWNFDETAEDKFVFGRQAKPQAGRSKAEGAKAGAARTTGAKSSGAKAAGAKRKALTNRDKALGASQISEKKTTAENKPNKKGKILDKKVYDKINGKGRRKKK</sequence>
<keyword evidence="12" id="KW-1185">Reference proteome</keyword>
<dbReference type="SMART" id="SM00316">
    <property type="entry name" value="S1"/>
    <property type="match status" value="2"/>
</dbReference>
<evidence type="ECO:0000256" key="3">
    <source>
        <dbReference type="ARBA" id="ARBA00022490"/>
    </source>
</evidence>
<dbReference type="PANTHER" id="PTHR23355:SF9">
    <property type="entry name" value="DIS3-LIKE EXONUCLEASE 2"/>
    <property type="match status" value="1"/>
</dbReference>
<accession>A0A1V4SFQ8</accession>
<dbReference type="InterPro" id="IPR011805">
    <property type="entry name" value="RNase_R"/>
</dbReference>
<dbReference type="GO" id="GO:0008859">
    <property type="term" value="F:exoribonuclease II activity"/>
    <property type="evidence" value="ECO:0007669"/>
    <property type="project" value="UniProtKB-UniRule"/>
</dbReference>
<dbReference type="HAMAP" id="MF_01895">
    <property type="entry name" value="RNase_R"/>
    <property type="match status" value="1"/>
</dbReference>
<name>A0A1V4SFQ8_RUMHU</name>
<keyword evidence="5 8" id="KW-0378">Hydrolase</keyword>
<dbReference type="RefSeq" id="WP_080065961.1">
    <property type="nucleotide sequence ID" value="NZ_MZGX01000027.1"/>
</dbReference>
<dbReference type="Pfam" id="PF17876">
    <property type="entry name" value="CSD2"/>
    <property type="match status" value="1"/>
</dbReference>
<dbReference type="Pfam" id="PF00575">
    <property type="entry name" value="S1"/>
    <property type="match status" value="1"/>
</dbReference>
<dbReference type="InterPro" id="IPR012340">
    <property type="entry name" value="NA-bd_OB-fold"/>
</dbReference>
<dbReference type="GO" id="GO:0006402">
    <property type="term" value="P:mRNA catabolic process"/>
    <property type="evidence" value="ECO:0007669"/>
    <property type="project" value="TreeGrafter"/>
</dbReference>
<dbReference type="GO" id="GO:0005829">
    <property type="term" value="C:cytosol"/>
    <property type="evidence" value="ECO:0007669"/>
    <property type="project" value="TreeGrafter"/>
</dbReference>
<dbReference type="InterPro" id="IPR050180">
    <property type="entry name" value="RNR_Ribonuclease"/>
</dbReference>
<dbReference type="SMART" id="SM00357">
    <property type="entry name" value="CSP"/>
    <property type="match status" value="2"/>
</dbReference>
<evidence type="ECO:0000313" key="11">
    <source>
        <dbReference type="EMBL" id="OPX42573.1"/>
    </source>
</evidence>
<evidence type="ECO:0000256" key="9">
    <source>
        <dbReference type="SAM" id="MobiDB-lite"/>
    </source>
</evidence>
<dbReference type="Pfam" id="PF08206">
    <property type="entry name" value="OB_RNB"/>
    <property type="match status" value="1"/>
</dbReference>
<comment type="function">
    <text evidence="8">3'-5' exoribonuclease that releases 5'-nucleoside monophosphates and is involved in maturation of structured RNAs.</text>
</comment>
<dbReference type="Gene3D" id="2.40.50.140">
    <property type="entry name" value="Nucleic acid-binding proteins"/>
    <property type="match status" value="3"/>
</dbReference>
<evidence type="ECO:0000259" key="10">
    <source>
        <dbReference type="PROSITE" id="PS50126"/>
    </source>
</evidence>
<organism evidence="11 12">
    <name type="scientific">Ruminiclostridium hungatei</name>
    <name type="common">Clostridium hungatei</name>
    <dbReference type="NCBI Taxonomy" id="48256"/>
    <lineage>
        <taxon>Bacteria</taxon>
        <taxon>Bacillati</taxon>
        <taxon>Bacillota</taxon>
        <taxon>Clostridia</taxon>
        <taxon>Eubacteriales</taxon>
        <taxon>Oscillospiraceae</taxon>
        <taxon>Ruminiclostridium</taxon>
    </lineage>
</organism>
<keyword evidence="7 8" id="KW-0694">RNA-binding</keyword>
<dbReference type="SMART" id="SM00955">
    <property type="entry name" value="RNB"/>
    <property type="match status" value="1"/>
</dbReference>
<keyword evidence="6 8" id="KW-0269">Exonuclease</keyword>
<feature type="compositionally biased region" description="Basic and acidic residues" evidence="9">
    <location>
        <begin position="785"/>
        <end position="811"/>
    </location>
</feature>
<dbReference type="AlphaFoldDB" id="A0A1V4SFQ8"/>
<feature type="region of interest" description="Disordered" evidence="9">
    <location>
        <begin position="734"/>
        <end position="819"/>
    </location>
</feature>
<dbReference type="Proteomes" id="UP000191554">
    <property type="component" value="Unassembled WGS sequence"/>
</dbReference>
<dbReference type="CDD" id="cd04471">
    <property type="entry name" value="S1_RNase_R"/>
    <property type="match status" value="1"/>
</dbReference>
<keyword evidence="3 8" id="KW-0963">Cytoplasm</keyword>
<keyword evidence="4 8" id="KW-0540">Nuclease</keyword>
<dbReference type="NCBIfam" id="TIGR02063">
    <property type="entry name" value="RNase_R"/>
    <property type="match status" value="1"/>
</dbReference>
<dbReference type="EC" id="3.1.13.1" evidence="8"/>
<dbReference type="InterPro" id="IPR040476">
    <property type="entry name" value="CSD2"/>
</dbReference>
<evidence type="ECO:0000256" key="8">
    <source>
        <dbReference type="HAMAP-Rule" id="MF_01895"/>
    </source>
</evidence>
<dbReference type="STRING" id="48256.CLHUN_35400"/>